<keyword evidence="3" id="KW-1185">Reference proteome</keyword>
<name>A0ABV1GWD9_9BACT</name>
<dbReference type="InterPro" id="IPR011009">
    <property type="entry name" value="Kinase-like_dom_sf"/>
</dbReference>
<keyword evidence="2" id="KW-0808">Transferase</keyword>
<sequence length="359" mass="40614">MANRTNIYYWKCDRPQAFYAIDRNGRGNSADIEKRVGEMLTGYFGELPALRPAGGQGNHLTFLADHAGKTYFIRVENGPDGDDYMEVEASVIERVRAAGVPTPHIYAVDSSRRKVPFAYQIMEKLESSDLNRIYRQGRLATPEIMRTLGGYVAHWQTIAPAGFGPFDAEELRRSGTLRGLHTTYRDYYTLNLKKHLDFLVTHDFLTRGQSQEIVELIGSRLGLLDIGQGCLVHKDLALWNVMGTCDKIQSVIDWDDAVAGDPTDDLSLMACFHSGSEIQALIEGYRSVRPLPENFEPRFWLHLLRNMLFKAVIRVGAGYFQKNSDFFLSDDGDKLEIQTRMRIDAACEGLKGNFKMDQL</sequence>
<gene>
    <name evidence="2" type="ORF">WMO46_07190</name>
</gene>
<dbReference type="InterPro" id="IPR002575">
    <property type="entry name" value="Aminoglycoside_PTrfase"/>
</dbReference>
<protein>
    <submittedName>
        <fullName evidence="2">Aminoglycoside phosphotransferase family protein</fullName>
        <ecNumber evidence="2">2.7.1.-</ecNumber>
    </submittedName>
</protein>
<organism evidence="2 3">
    <name type="scientific">Alistipes intestinihominis</name>
    <dbReference type="NCBI Taxonomy" id="3133172"/>
    <lineage>
        <taxon>Bacteria</taxon>
        <taxon>Pseudomonadati</taxon>
        <taxon>Bacteroidota</taxon>
        <taxon>Bacteroidia</taxon>
        <taxon>Bacteroidales</taxon>
        <taxon>Rikenellaceae</taxon>
        <taxon>Alistipes</taxon>
    </lineage>
</organism>
<dbReference type="PANTHER" id="PTHR21310">
    <property type="entry name" value="AMINOGLYCOSIDE PHOSPHOTRANSFERASE-RELATED-RELATED"/>
    <property type="match status" value="1"/>
</dbReference>
<dbReference type="Gene3D" id="3.90.1200.10">
    <property type="match status" value="1"/>
</dbReference>
<dbReference type="RefSeq" id="WP_281511774.1">
    <property type="nucleotide sequence ID" value="NZ_JBBMFL010000006.1"/>
</dbReference>
<dbReference type="GO" id="GO:0016740">
    <property type="term" value="F:transferase activity"/>
    <property type="evidence" value="ECO:0007669"/>
    <property type="project" value="UniProtKB-KW"/>
</dbReference>
<dbReference type="SUPFAM" id="SSF56112">
    <property type="entry name" value="Protein kinase-like (PK-like)"/>
    <property type="match status" value="1"/>
</dbReference>
<reference evidence="2 3" key="1">
    <citation type="submission" date="2024-03" db="EMBL/GenBank/DDBJ databases">
        <title>Human intestinal bacterial collection.</title>
        <authorList>
            <person name="Pauvert C."/>
            <person name="Hitch T.C.A."/>
            <person name="Clavel T."/>
        </authorList>
    </citation>
    <scope>NUCLEOTIDE SEQUENCE [LARGE SCALE GENOMIC DNA]</scope>
    <source>
        <strain evidence="2 3">CLA-KB-H122</strain>
    </source>
</reference>
<dbReference type="Proteomes" id="UP001460202">
    <property type="component" value="Unassembled WGS sequence"/>
</dbReference>
<dbReference type="EC" id="2.7.1.-" evidence="2"/>
<dbReference type="Pfam" id="PF01636">
    <property type="entry name" value="APH"/>
    <property type="match status" value="1"/>
</dbReference>
<dbReference type="InterPro" id="IPR051678">
    <property type="entry name" value="AGP_Transferase"/>
</dbReference>
<proteinExistence type="predicted"/>
<evidence type="ECO:0000259" key="1">
    <source>
        <dbReference type="Pfam" id="PF01636"/>
    </source>
</evidence>
<evidence type="ECO:0000313" key="3">
    <source>
        <dbReference type="Proteomes" id="UP001460202"/>
    </source>
</evidence>
<dbReference type="EMBL" id="JBBMFL010000006">
    <property type="protein sequence ID" value="MEQ2544731.1"/>
    <property type="molecule type" value="Genomic_DNA"/>
</dbReference>
<feature type="domain" description="Aminoglycoside phosphotransferase" evidence="1">
    <location>
        <begin position="52"/>
        <end position="285"/>
    </location>
</feature>
<comment type="caution">
    <text evidence="2">The sequence shown here is derived from an EMBL/GenBank/DDBJ whole genome shotgun (WGS) entry which is preliminary data.</text>
</comment>
<evidence type="ECO:0000313" key="2">
    <source>
        <dbReference type="EMBL" id="MEQ2544731.1"/>
    </source>
</evidence>
<accession>A0ABV1GWD9</accession>